<reference evidence="3" key="2">
    <citation type="submission" date="2014-09" db="EMBL/GenBank/DDBJ databases">
        <authorList>
            <consortium name="NBRP consortium"/>
            <person name="Sawabe T."/>
            <person name="Meirelles P."/>
            <person name="Nakanishi M."/>
            <person name="Sayaka M."/>
            <person name="Hattori M."/>
            <person name="Ohkuma M."/>
        </authorList>
    </citation>
    <scope>NUCLEOTIDE SEQUENCE [LARGE SCALE GENOMIC DNA]</scope>
    <source>
        <strain evidence="3">JCM 19239</strain>
    </source>
</reference>
<keyword evidence="3" id="KW-1185">Reference proteome</keyword>
<sequence length="84" mass="8837">MGATIGVIGVPDSDISLSYGFEPNPGTIPNLPPFTGGSNGKSDSDRNTGGFGPNDGADPNDDSWSHNDSYNDSWSHDADHERND</sequence>
<dbReference type="Proteomes" id="UP000029223">
    <property type="component" value="Unassembled WGS sequence"/>
</dbReference>
<comment type="caution">
    <text evidence="2">The sequence shown here is derived from an EMBL/GenBank/DDBJ whole genome shotgun (WGS) entry which is preliminary data.</text>
</comment>
<name>A0ABQ0JQT4_9VIBR</name>
<reference evidence="3" key="1">
    <citation type="submission" date="2014-09" db="EMBL/GenBank/DDBJ databases">
        <title>Vibrio variabilis JCM 19239. (C206) whole genome shotgun sequence.</title>
        <authorList>
            <person name="Sawabe T."/>
            <person name="Meirelles P."/>
            <person name="Nakanishi M."/>
            <person name="Sayaka M."/>
            <person name="Hattori M."/>
            <person name="Ohkuma M."/>
        </authorList>
    </citation>
    <scope>NUCLEOTIDE SEQUENCE [LARGE SCALE GENOMIC DNA]</scope>
    <source>
        <strain evidence="3">JCM 19239</strain>
    </source>
</reference>
<organism evidence="2 3">
    <name type="scientific">Vibrio variabilis</name>
    <dbReference type="NCBI Taxonomy" id="990271"/>
    <lineage>
        <taxon>Bacteria</taxon>
        <taxon>Pseudomonadati</taxon>
        <taxon>Pseudomonadota</taxon>
        <taxon>Gammaproteobacteria</taxon>
        <taxon>Vibrionales</taxon>
        <taxon>Vibrionaceae</taxon>
        <taxon>Vibrio</taxon>
    </lineage>
</organism>
<evidence type="ECO:0000256" key="1">
    <source>
        <dbReference type="SAM" id="MobiDB-lite"/>
    </source>
</evidence>
<dbReference type="EMBL" id="BBMS01000132">
    <property type="protein sequence ID" value="GAL31111.1"/>
    <property type="molecule type" value="Genomic_DNA"/>
</dbReference>
<evidence type="ECO:0000313" key="2">
    <source>
        <dbReference type="EMBL" id="GAL31111.1"/>
    </source>
</evidence>
<accession>A0ABQ0JQT4</accession>
<gene>
    <name evidence="2" type="ORF">JCM19239_4496</name>
</gene>
<proteinExistence type="predicted"/>
<evidence type="ECO:0000313" key="3">
    <source>
        <dbReference type="Proteomes" id="UP000029223"/>
    </source>
</evidence>
<protein>
    <submittedName>
        <fullName evidence="2">Uncharacterized protein</fullName>
    </submittedName>
</protein>
<feature type="region of interest" description="Disordered" evidence="1">
    <location>
        <begin position="1"/>
        <end position="84"/>
    </location>
</feature>
<feature type="compositionally biased region" description="Basic and acidic residues" evidence="1">
    <location>
        <begin position="74"/>
        <end position="84"/>
    </location>
</feature>